<proteinExistence type="predicted"/>
<dbReference type="EMBL" id="OFTC01000045">
    <property type="protein sequence ID" value="SOZ39962.1"/>
    <property type="molecule type" value="Genomic_DNA"/>
</dbReference>
<name>A0A375HR76_9BURK</name>
<dbReference type="AlphaFoldDB" id="A0A375HR76"/>
<gene>
    <name evidence="1" type="ORF">CBM2605_B60004</name>
    <name evidence="2" type="ORF">CBM2607_MP21359</name>
</gene>
<geneLocation type="plasmid" evidence="2">
    <name>II</name>
</geneLocation>
<dbReference type="Proteomes" id="UP000256710">
    <property type="component" value="Unassembled WGS sequence"/>
</dbReference>
<evidence type="ECO:0000313" key="2">
    <source>
        <dbReference type="EMBL" id="SPD60701.1"/>
    </source>
</evidence>
<dbReference type="Proteomes" id="UP000255168">
    <property type="component" value="Plasmid II"/>
</dbReference>
<dbReference type="EMBL" id="LT984807">
    <property type="protein sequence ID" value="SPD60701.1"/>
    <property type="molecule type" value="Genomic_DNA"/>
</dbReference>
<evidence type="ECO:0000313" key="4">
    <source>
        <dbReference type="Proteomes" id="UP000256710"/>
    </source>
</evidence>
<accession>A0A375HR76</accession>
<organism evidence="2 3">
    <name type="scientific">Cupriavidus neocaledonicus</name>
    <dbReference type="NCBI Taxonomy" id="1040979"/>
    <lineage>
        <taxon>Bacteria</taxon>
        <taxon>Pseudomonadati</taxon>
        <taxon>Pseudomonadota</taxon>
        <taxon>Betaproteobacteria</taxon>
        <taxon>Burkholderiales</taxon>
        <taxon>Burkholderiaceae</taxon>
        <taxon>Cupriavidus</taxon>
    </lineage>
</organism>
<sequence length="97" mass="10625">MDQNLPRAWTVCPNVGLASLASARSVRPRHLKGRRPLPHKPLQVFRASVAPIVPRFARMRRTPCASADAVQGYPRAEATLRSGGSSIEPIFHSISDN</sequence>
<protein>
    <submittedName>
        <fullName evidence="2">Uncharacterized protein</fullName>
    </submittedName>
</protein>
<geneLocation type="plasmid" evidence="3">
    <name>ii</name>
</geneLocation>
<evidence type="ECO:0000313" key="3">
    <source>
        <dbReference type="Proteomes" id="UP000255168"/>
    </source>
</evidence>
<keyword evidence="4" id="KW-1185">Reference proteome</keyword>
<keyword evidence="2" id="KW-0614">Plasmid</keyword>
<evidence type="ECO:0000313" key="1">
    <source>
        <dbReference type="EMBL" id="SOZ39962.1"/>
    </source>
</evidence>
<reference evidence="3 4" key="1">
    <citation type="submission" date="2018-01" db="EMBL/GenBank/DDBJ databases">
        <authorList>
            <person name="Clerissi C."/>
        </authorList>
    </citation>
    <scope>NUCLEOTIDE SEQUENCE [LARGE SCALE GENOMIC DNA]</scope>
    <source>
        <strain evidence="1">Cupriavidus taiwanensis STM 6082</strain>
        <strain evidence="2">Cupriavidus taiwanensis STM 6160</strain>
        <plasmid evidence="2">II</plasmid>
        <plasmid evidence="3">ii</plasmid>
    </source>
</reference>